<evidence type="ECO:0000313" key="2">
    <source>
        <dbReference type="EMBL" id="KAF2537529.1"/>
    </source>
</evidence>
<protein>
    <submittedName>
        <fullName evidence="2">Uncharacterized protein</fullName>
    </submittedName>
</protein>
<name>A0A8S9FWV8_BRACR</name>
<sequence>MNNHLNQRGWPGGVERASASIRTRVRTAGQAIGNWSEQRDIEDGEAKGSKEQTVGFSVKNAVLFPPEVEKGRASLSPLLAEVEVTLDNEAYEELTLVSGTEAHSRKSSSKAQESRSRRSRSSTGDRGVVPEIAEQLRRSRS</sequence>
<comment type="caution">
    <text evidence="2">The sequence shown here is derived from an EMBL/GenBank/DDBJ whole genome shotgun (WGS) entry which is preliminary data.</text>
</comment>
<dbReference type="Proteomes" id="UP000712281">
    <property type="component" value="Unassembled WGS sequence"/>
</dbReference>
<organism evidence="2 3">
    <name type="scientific">Brassica cretica</name>
    <name type="common">Mustard</name>
    <dbReference type="NCBI Taxonomy" id="69181"/>
    <lineage>
        <taxon>Eukaryota</taxon>
        <taxon>Viridiplantae</taxon>
        <taxon>Streptophyta</taxon>
        <taxon>Embryophyta</taxon>
        <taxon>Tracheophyta</taxon>
        <taxon>Spermatophyta</taxon>
        <taxon>Magnoliopsida</taxon>
        <taxon>eudicotyledons</taxon>
        <taxon>Gunneridae</taxon>
        <taxon>Pentapetalae</taxon>
        <taxon>rosids</taxon>
        <taxon>malvids</taxon>
        <taxon>Brassicales</taxon>
        <taxon>Brassicaceae</taxon>
        <taxon>Brassiceae</taxon>
        <taxon>Brassica</taxon>
    </lineage>
</organism>
<evidence type="ECO:0000256" key="1">
    <source>
        <dbReference type="SAM" id="MobiDB-lite"/>
    </source>
</evidence>
<accession>A0A8S9FWV8</accession>
<evidence type="ECO:0000313" key="3">
    <source>
        <dbReference type="Proteomes" id="UP000712281"/>
    </source>
</evidence>
<dbReference type="AlphaFoldDB" id="A0A8S9FWV8"/>
<feature type="region of interest" description="Disordered" evidence="1">
    <location>
        <begin position="96"/>
        <end position="141"/>
    </location>
</feature>
<reference evidence="2" key="1">
    <citation type="submission" date="2019-12" db="EMBL/GenBank/DDBJ databases">
        <title>Genome sequencing and annotation of Brassica cretica.</title>
        <authorList>
            <person name="Studholme D.J."/>
            <person name="Sarris P.F."/>
        </authorList>
    </citation>
    <scope>NUCLEOTIDE SEQUENCE</scope>
    <source>
        <strain evidence="2">PFS-001/15</strain>
        <tissue evidence="2">Leaf</tissue>
    </source>
</reference>
<dbReference type="EMBL" id="QGKW02002228">
    <property type="protein sequence ID" value="KAF2537529.1"/>
    <property type="molecule type" value="Genomic_DNA"/>
</dbReference>
<proteinExistence type="predicted"/>
<gene>
    <name evidence="2" type="ORF">F2Q68_00021648</name>
</gene>